<proteinExistence type="predicted"/>
<dbReference type="InterPro" id="IPR050951">
    <property type="entry name" value="Retrovirus_Pol_polyprotein"/>
</dbReference>
<dbReference type="InterPro" id="IPR043502">
    <property type="entry name" value="DNA/RNA_pol_sf"/>
</dbReference>
<name>A0ABQ8STG3_PERAM</name>
<sequence>MMIETGLILHRIETDGGLCESSNETLGSLKAISPSRSTLDRYMGHTDCDVGISKLVKDRLKAECETLQPTEKIVSVIVEEMAIKERYIYDRTTDKFIGAVNIDGLYDSSIGKYPMLASKLICFVVNVSPCKYNNDLEDRILGQFIIGLNKGPVKGRLFEEDCLQLSLEKAIGLRIASAFQYDLSTSKTLIQVKEEHIGYVQKLGSAVFPLRYSVGGKDLQELECRLTEVLRRLEEAGLTVSERKCKISRESLNVLGFKIDANGIHTRDEKIKAVRDAPRPTCVQELQSFLGIQNTVQLTFPLLSLLGKQIRCRLDLLRPTTNSNKVQQAQEKQIQKYGGINRPWQVGEKVWVKDYRKKEGSWIAGITEQVLGPRRFRVAIPSLQSRCIRHVNQLSKRSNVPVAWGNSIFDRRGSEDENKESLEIKEADKIDCSGDNNTELRIEHNDNIECVCNSRVLDGIRARREIKPPKRLIEEM</sequence>
<dbReference type="PANTHER" id="PTHR37984:SF13">
    <property type="entry name" value="RIBONUCLEASE H"/>
    <property type="match status" value="1"/>
</dbReference>
<dbReference type="Pfam" id="PF21787">
    <property type="entry name" value="TNP-like_RNaseH_N"/>
    <property type="match status" value="1"/>
</dbReference>
<organism evidence="2 3">
    <name type="scientific">Periplaneta americana</name>
    <name type="common">American cockroach</name>
    <name type="synonym">Blatta americana</name>
    <dbReference type="NCBI Taxonomy" id="6978"/>
    <lineage>
        <taxon>Eukaryota</taxon>
        <taxon>Metazoa</taxon>
        <taxon>Ecdysozoa</taxon>
        <taxon>Arthropoda</taxon>
        <taxon>Hexapoda</taxon>
        <taxon>Insecta</taxon>
        <taxon>Pterygota</taxon>
        <taxon>Neoptera</taxon>
        <taxon>Polyneoptera</taxon>
        <taxon>Dictyoptera</taxon>
        <taxon>Blattodea</taxon>
        <taxon>Blattoidea</taxon>
        <taxon>Blattidae</taxon>
        <taxon>Blattinae</taxon>
        <taxon>Periplaneta</taxon>
    </lineage>
</organism>
<dbReference type="Gene3D" id="3.30.70.270">
    <property type="match status" value="1"/>
</dbReference>
<dbReference type="Proteomes" id="UP001148838">
    <property type="component" value="Unassembled WGS sequence"/>
</dbReference>
<gene>
    <name evidence="2" type="ORF">ANN_17632</name>
</gene>
<evidence type="ECO:0000313" key="3">
    <source>
        <dbReference type="Proteomes" id="UP001148838"/>
    </source>
</evidence>
<dbReference type="InterPro" id="IPR048365">
    <property type="entry name" value="TNP-like_RNaseH_N"/>
</dbReference>
<feature type="domain" description="Transposable element P transposase-like RNase H" evidence="1">
    <location>
        <begin position="48"/>
        <end position="123"/>
    </location>
</feature>
<dbReference type="InterPro" id="IPR043128">
    <property type="entry name" value="Rev_trsase/Diguanyl_cyclase"/>
</dbReference>
<keyword evidence="3" id="KW-1185">Reference proteome</keyword>
<comment type="caution">
    <text evidence="2">The sequence shown here is derived from an EMBL/GenBank/DDBJ whole genome shotgun (WGS) entry which is preliminary data.</text>
</comment>
<reference evidence="2 3" key="1">
    <citation type="journal article" date="2022" name="Allergy">
        <title>Genome assembly and annotation of Periplaneta americana reveal a comprehensive cockroach allergen profile.</title>
        <authorList>
            <person name="Wang L."/>
            <person name="Xiong Q."/>
            <person name="Saelim N."/>
            <person name="Wang L."/>
            <person name="Nong W."/>
            <person name="Wan A.T."/>
            <person name="Shi M."/>
            <person name="Liu X."/>
            <person name="Cao Q."/>
            <person name="Hui J.H.L."/>
            <person name="Sookrung N."/>
            <person name="Leung T.F."/>
            <person name="Tungtrongchitr A."/>
            <person name="Tsui S.K.W."/>
        </authorList>
    </citation>
    <scope>NUCLEOTIDE SEQUENCE [LARGE SCALE GENOMIC DNA]</scope>
    <source>
        <strain evidence="2">PWHHKU_190912</strain>
    </source>
</reference>
<dbReference type="EMBL" id="JAJSOF020000021">
    <property type="protein sequence ID" value="KAJ4437488.1"/>
    <property type="molecule type" value="Genomic_DNA"/>
</dbReference>
<evidence type="ECO:0000313" key="2">
    <source>
        <dbReference type="EMBL" id="KAJ4437488.1"/>
    </source>
</evidence>
<accession>A0ABQ8STG3</accession>
<evidence type="ECO:0000259" key="1">
    <source>
        <dbReference type="Pfam" id="PF21787"/>
    </source>
</evidence>
<dbReference type="SUPFAM" id="SSF56672">
    <property type="entry name" value="DNA/RNA polymerases"/>
    <property type="match status" value="1"/>
</dbReference>
<protein>
    <recommendedName>
        <fullName evidence="1">Transposable element P transposase-like RNase H domain-containing protein</fullName>
    </recommendedName>
</protein>
<dbReference type="PANTHER" id="PTHR37984">
    <property type="entry name" value="PROTEIN CBG26694"/>
    <property type="match status" value="1"/>
</dbReference>